<protein>
    <submittedName>
        <fullName evidence="2">Uncharacterized protein</fullName>
    </submittedName>
</protein>
<evidence type="ECO:0000313" key="3">
    <source>
        <dbReference type="Proteomes" id="UP000825051"/>
    </source>
</evidence>
<organism evidence="2 3">
    <name type="scientific">Horticoccus luteus</name>
    <dbReference type="NCBI Taxonomy" id="2862869"/>
    <lineage>
        <taxon>Bacteria</taxon>
        <taxon>Pseudomonadati</taxon>
        <taxon>Verrucomicrobiota</taxon>
        <taxon>Opitutia</taxon>
        <taxon>Opitutales</taxon>
        <taxon>Opitutaceae</taxon>
        <taxon>Horticoccus</taxon>
    </lineage>
</organism>
<keyword evidence="3" id="KW-1185">Reference proteome</keyword>
<gene>
    <name evidence="2" type="ORF">K0B96_06650</name>
</gene>
<feature type="region of interest" description="Disordered" evidence="1">
    <location>
        <begin position="136"/>
        <end position="155"/>
    </location>
</feature>
<reference evidence="2" key="1">
    <citation type="submission" date="2021-08" db="EMBL/GenBank/DDBJ databases">
        <title>Genome of a novel bacterium of the phylum Verrucomicrobia, Oleiharenicola sp. KSB-15.</title>
        <authorList>
            <person name="Chung J.-H."/>
            <person name="Ahn J.-H."/>
            <person name="Yoon Y."/>
            <person name="Kim D.-Y."/>
            <person name="An S.-H."/>
            <person name="Park I."/>
            <person name="Yeon J."/>
        </authorList>
    </citation>
    <scope>NUCLEOTIDE SEQUENCE</scope>
    <source>
        <strain evidence="2">KSB-15</strain>
    </source>
</reference>
<dbReference type="KEGG" id="ole:K0B96_06650"/>
<dbReference type="Proteomes" id="UP000825051">
    <property type="component" value="Chromosome"/>
</dbReference>
<name>A0A8F9XMQ4_9BACT</name>
<proteinExistence type="predicted"/>
<accession>A0A8F9XMQ4</accession>
<evidence type="ECO:0000313" key="2">
    <source>
        <dbReference type="EMBL" id="QYM80289.1"/>
    </source>
</evidence>
<dbReference type="EMBL" id="CP080507">
    <property type="protein sequence ID" value="QYM80289.1"/>
    <property type="molecule type" value="Genomic_DNA"/>
</dbReference>
<dbReference type="RefSeq" id="WP_220165263.1">
    <property type="nucleotide sequence ID" value="NZ_CP080507.1"/>
</dbReference>
<evidence type="ECO:0000256" key="1">
    <source>
        <dbReference type="SAM" id="MobiDB-lite"/>
    </source>
</evidence>
<sequence>MAAPTTDAPAAIALPAAAPVEEQPAAIALADAAPTGAAPAAVALTPAALIEDAPVGIAGAAAAPDATPPAGIAVSGNAPVEEPPEDIATAIAPPTAAAPTGHALPDTTPAAGAPAAVALSAAAPTALAPARAPVGVFRPTAEPPRARGYTVTTSDPTDLNVNTPILRIEGALALNAIRGQTRLPAASILTRVQVEIQEPPVGAGAEITLVDADGDPVGVPPVTVAIADGETFGETVLATPVSLLAGANLRAKVTGIGSEQPGGFATLTLFTQLGA</sequence>
<dbReference type="AlphaFoldDB" id="A0A8F9XMQ4"/>